<dbReference type="Proteomes" id="UP000593566">
    <property type="component" value="Unassembled WGS sequence"/>
</dbReference>
<dbReference type="AlphaFoldDB" id="A0A8H6CDT6"/>
<dbReference type="GeneID" id="59330024"/>
<dbReference type="EMBL" id="JACCJB010000013">
    <property type="protein sequence ID" value="KAF6221642.1"/>
    <property type="molecule type" value="Genomic_DNA"/>
</dbReference>
<evidence type="ECO:0000313" key="2">
    <source>
        <dbReference type="EMBL" id="KAF6221642.1"/>
    </source>
</evidence>
<feature type="compositionally biased region" description="Basic and acidic residues" evidence="1">
    <location>
        <begin position="459"/>
        <end position="468"/>
    </location>
</feature>
<reference evidence="2 3" key="1">
    <citation type="journal article" date="2020" name="Genomics">
        <title>Complete, high-quality genomes from long-read metagenomic sequencing of two wolf lichen thalli reveals enigmatic genome architecture.</title>
        <authorList>
            <person name="McKenzie S.K."/>
            <person name="Walston R.F."/>
            <person name="Allen J.L."/>
        </authorList>
    </citation>
    <scope>NUCLEOTIDE SEQUENCE [LARGE SCALE GENOMIC DNA]</scope>
    <source>
        <strain evidence="2">WasteWater1</strain>
    </source>
</reference>
<accession>A0A8H6CDT6</accession>
<name>A0A8H6CDT6_9LECA</name>
<dbReference type="SUPFAM" id="SSF52047">
    <property type="entry name" value="RNI-like"/>
    <property type="match status" value="1"/>
</dbReference>
<organism evidence="2 3">
    <name type="scientific">Letharia lupina</name>
    <dbReference type="NCBI Taxonomy" id="560253"/>
    <lineage>
        <taxon>Eukaryota</taxon>
        <taxon>Fungi</taxon>
        <taxon>Dikarya</taxon>
        <taxon>Ascomycota</taxon>
        <taxon>Pezizomycotina</taxon>
        <taxon>Lecanoromycetes</taxon>
        <taxon>OSLEUM clade</taxon>
        <taxon>Lecanoromycetidae</taxon>
        <taxon>Lecanorales</taxon>
        <taxon>Lecanorineae</taxon>
        <taxon>Parmeliaceae</taxon>
        <taxon>Letharia</taxon>
    </lineage>
</organism>
<evidence type="ECO:0000313" key="3">
    <source>
        <dbReference type="Proteomes" id="UP000593566"/>
    </source>
</evidence>
<comment type="caution">
    <text evidence="2">The sequence shown here is derived from an EMBL/GenBank/DDBJ whole genome shotgun (WGS) entry which is preliminary data.</text>
</comment>
<protein>
    <recommendedName>
        <fullName evidence="4">F-box domain-containing protein</fullName>
    </recommendedName>
</protein>
<dbReference type="RefSeq" id="XP_037151077.1">
    <property type="nucleotide sequence ID" value="XM_037292538.1"/>
</dbReference>
<keyword evidence="3" id="KW-1185">Reference proteome</keyword>
<feature type="region of interest" description="Disordered" evidence="1">
    <location>
        <begin position="442"/>
        <end position="481"/>
    </location>
</feature>
<feature type="compositionally biased region" description="Acidic residues" evidence="1">
    <location>
        <begin position="469"/>
        <end position="481"/>
    </location>
</feature>
<proteinExistence type="predicted"/>
<evidence type="ECO:0000256" key="1">
    <source>
        <dbReference type="SAM" id="MobiDB-lite"/>
    </source>
</evidence>
<gene>
    <name evidence="2" type="ORF">HO133_001610</name>
</gene>
<evidence type="ECO:0008006" key="4">
    <source>
        <dbReference type="Google" id="ProtNLM"/>
    </source>
</evidence>
<sequence length="481" mass="54176">MASVPPELLHLIVSQAALSYVYCPKKGEVTKDLGTLRSLRLANRKLSKVASEYLFEELTLYSTEASHAKMMAVAQHPTYSAYVRSIGISQKAIFGPFLDRYAFGQWFHQARPLVMCDGLPKGYFYVPHRMAYLPTKEARVIDFHHAEYTSLYKKQEQLFGKAGDLLKTAIGCFSHLELVEPSVRTPRTTYPVPSTDDAFISDLWQDSACFYEYDLEHSAMILTALYQGKSLAATQINISELFYKMDTMVMDLPDPVASGEIQKLVADAKKVNLSIQTSDYTGLQKLLNTSKCEKFLGLMKNLESLACSTYELQGSPLPYPLLFDIFGHNTWEHLHCLDLGRFRTPAIKLAKLLGRHSSTLEKLTLQHILLSQGSWLDIFIKVRHGALRVVQLHHLGCGNDTDEFFDDVDALELSPIPSSHPLFAFLFREASWVPYMEKVLEGSELDSEGSRSDSQGSRPDSEGSRPDATDWEDMDSEDDVD</sequence>